<dbReference type="EMBL" id="PQIB02000012">
    <property type="protein sequence ID" value="RLM78882.1"/>
    <property type="molecule type" value="Genomic_DNA"/>
</dbReference>
<name>A0A3L6QGN5_PANMI</name>
<comment type="caution">
    <text evidence="3">The sequence shown here is derived from an EMBL/GenBank/DDBJ whole genome shotgun (WGS) entry which is preliminary data.</text>
</comment>
<feature type="domain" description="KIB1-4 beta-propeller" evidence="2">
    <location>
        <begin position="40"/>
        <end position="200"/>
    </location>
</feature>
<proteinExistence type="predicted"/>
<evidence type="ECO:0000256" key="1">
    <source>
        <dbReference type="SAM" id="MobiDB-lite"/>
    </source>
</evidence>
<feature type="region of interest" description="Disordered" evidence="1">
    <location>
        <begin position="1"/>
        <end position="28"/>
    </location>
</feature>
<evidence type="ECO:0000313" key="4">
    <source>
        <dbReference type="Proteomes" id="UP000275267"/>
    </source>
</evidence>
<dbReference type="OrthoDB" id="599103at2759"/>
<reference evidence="4" key="1">
    <citation type="journal article" date="2019" name="Nat. Commun.">
        <title>The genome of broomcorn millet.</title>
        <authorList>
            <person name="Zou C."/>
            <person name="Miki D."/>
            <person name="Li D."/>
            <person name="Tang Q."/>
            <person name="Xiao L."/>
            <person name="Rajput S."/>
            <person name="Deng P."/>
            <person name="Jia W."/>
            <person name="Huang R."/>
            <person name="Zhang M."/>
            <person name="Sun Y."/>
            <person name="Hu J."/>
            <person name="Fu X."/>
            <person name="Schnable P.S."/>
            <person name="Li F."/>
            <person name="Zhang H."/>
            <person name="Feng B."/>
            <person name="Zhu X."/>
            <person name="Liu R."/>
            <person name="Schnable J.C."/>
            <person name="Zhu J.-K."/>
            <person name="Zhang H."/>
        </authorList>
    </citation>
    <scope>NUCLEOTIDE SEQUENCE [LARGE SCALE GENOMIC DNA]</scope>
</reference>
<dbReference type="AlphaFoldDB" id="A0A3L6QGN5"/>
<protein>
    <recommendedName>
        <fullName evidence="2">KIB1-4 beta-propeller domain-containing protein</fullName>
    </recommendedName>
</protein>
<organism evidence="3 4">
    <name type="scientific">Panicum miliaceum</name>
    <name type="common">Proso millet</name>
    <name type="synonym">Broomcorn millet</name>
    <dbReference type="NCBI Taxonomy" id="4540"/>
    <lineage>
        <taxon>Eukaryota</taxon>
        <taxon>Viridiplantae</taxon>
        <taxon>Streptophyta</taxon>
        <taxon>Embryophyta</taxon>
        <taxon>Tracheophyta</taxon>
        <taxon>Spermatophyta</taxon>
        <taxon>Magnoliopsida</taxon>
        <taxon>Liliopsida</taxon>
        <taxon>Poales</taxon>
        <taxon>Poaceae</taxon>
        <taxon>PACMAD clade</taxon>
        <taxon>Panicoideae</taxon>
        <taxon>Panicodae</taxon>
        <taxon>Paniceae</taxon>
        <taxon>Panicinae</taxon>
        <taxon>Panicum</taxon>
        <taxon>Panicum sect. Panicum</taxon>
    </lineage>
</organism>
<gene>
    <name evidence="3" type="ORF">C2845_PM12G01140</name>
</gene>
<dbReference type="STRING" id="4540.A0A3L6QGN5"/>
<evidence type="ECO:0000259" key="2">
    <source>
        <dbReference type="Pfam" id="PF03478"/>
    </source>
</evidence>
<dbReference type="PANTHER" id="PTHR33110:SF121">
    <property type="entry name" value="DUF295 DOMAIN-CONTAINING PROTEIN"/>
    <property type="match status" value="1"/>
</dbReference>
<evidence type="ECO:0000313" key="3">
    <source>
        <dbReference type="EMBL" id="RLM78882.1"/>
    </source>
</evidence>
<dbReference type="InterPro" id="IPR005174">
    <property type="entry name" value="KIB1-4_b-propeller"/>
</dbReference>
<dbReference type="Pfam" id="PF03478">
    <property type="entry name" value="Beta-prop_KIB1-4"/>
    <property type="match status" value="1"/>
</dbReference>
<dbReference type="Proteomes" id="UP000275267">
    <property type="component" value="Unassembled WGS sequence"/>
</dbReference>
<accession>A0A3L6QGN5</accession>
<dbReference type="PANTHER" id="PTHR33110">
    <property type="entry name" value="F-BOX/KELCH-REPEAT PROTEIN-RELATED"/>
    <property type="match status" value="1"/>
</dbReference>
<keyword evidence="4" id="KW-1185">Reference proteome</keyword>
<sequence>MLNEALDGPRDQTRRTKARRLSGEIPTQPSASVSLPHLDVMFWRLDQQIGLSSRSVAFDWARRAADLIHDNGVFKFLTQGDRLVFVVPEIAYGDLELHADVWASILNAPVDVPGEDKVDIELVARYLVVSRNQLLMVKRYRPMNMLWTESFRVYRLEQLHLGQSPEEDHFRWVELAELDGRMLFVARGCSVAFEVHDFADYPKAVEGVYFKGDVAEFDDLV</sequence>